<keyword evidence="2" id="KW-1185">Reference proteome</keyword>
<name>A0A392W2K0_9FABA</name>
<feature type="non-terminal residue" evidence="1">
    <location>
        <position position="1"/>
    </location>
</feature>
<accession>A0A392W2K0</accession>
<organism evidence="1 2">
    <name type="scientific">Trifolium medium</name>
    <dbReference type="NCBI Taxonomy" id="97028"/>
    <lineage>
        <taxon>Eukaryota</taxon>
        <taxon>Viridiplantae</taxon>
        <taxon>Streptophyta</taxon>
        <taxon>Embryophyta</taxon>
        <taxon>Tracheophyta</taxon>
        <taxon>Spermatophyta</taxon>
        <taxon>Magnoliopsida</taxon>
        <taxon>eudicotyledons</taxon>
        <taxon>Gunneridae</taxon>
        <taxon>Pentapetalae</taxon>
        <taxon>rosids</taxon>
        <taxon>fabids</taxon>
        <taxon>Fabales</taxon>
        <taxon>Fabaceae</taxon>
        <taxon>Papilionoideae</taxon>
        <taxon>50 kb inversion clade</taxon>
        <taxon>NPAAA clade</taxon>
        <taxon>Hologalegina</taxon>
        <taxon>IRL clade</taxon>
        <taxon>Trifolieae</taxon>
        <taxon>Trifolium</taxon>
    </lineage>
</organism>
<dbReference type="EMBL" id="LXQA011358670">
    <property type="protein sequence ID" value="MCI94517.1"/>
    <property type="molecule type" value="Genomic_DNA"/>
</dbReference>
<evidence type="ECO:0000313" key="2">
    <source>
        <dbReference type="Proteomes" id="UP000265520"/>
    </source>
</evidence>
<comment type="caution">
    <text evidence="1">The sequence shown here is derived from an EMBL/GenBank/DDBJ whole genome shotgun (WGS) entry which is preliminary data.</text>
</comment>
<evidence type="ECO:0000313" key="1">
    <source>
        <dbReference type="EMBL" id="MCI94517.1"/>
    </source>
</evidence>
<reference evidence="1 2" key="1">
    <citation type="journal article" date="2018" name="Front. Plant Sci.">
        <title>Red Clover (Trifolium pratense) and Zigzag Clover (T. medium) - A Picture of Genomic Similarities and Differences.</title>
        <authorList>
            <person name="Dluhosova J."/>
            <person name="Istvanek J."/>
            <person name="Nedelnik J."/>
            <person name="Repkova J."/>
        </authorList>
    </citation>
    <scope>NUCLEOTIDE SEQUENCE [LARGE SCALE GENOMIC DNA]</scope>
    <source>
        <strain evidence="2">cv. 10/8</strain>
        <tissue evidence="1">Leaf</tissue>
    </source>
</reference>
<dbReference type="AlphaFoldDB" id="A0A392W2K0"/>
<proteinExistence type="predicted"/>
<dbReference type="Proteomes" id="UP000265520">
    <property type="component" value="Unassembled WGS sequence"/>
</dbReference>
<sequence length="27" mass="3125">EAVQDSEPKNFREALESIYGKDWLGNE</sequence>
<protein>
    <submittedName>
        <fullName evidence="1">Uncharacterized protein</fullName>
    </submittedName>
</protein>